<proteinExistence type="predicted"/>
<reference evidence="1 2" key="1">
    <citation type="submission" date="2018-01" db="EMBL/GenBank/DDBJ databases">
        <title>The draft genome of an aniline degradation strain ANB-1.</title>
        <authorList>
            <person name="Zhang L."/>
            <person name="Jiang J."/>
        </authorList>
    </citation>
    <scope>NUCLEOTIDE SEQUENCE [LARGE SCALE GENOMIC DNA]</scope>
    <source>
        <strain evidence="1 2">ANB-1</strain>
    </source>
</reference>
<dbReference type="AlphaFoldDB" id="A0A2N8K9S5"/>
<evidence type="ECO:0000313" key="1">
    <source>
        <dbReference type="EMBL" id="PND30205.1"/>
    </source>
</evidence>
<dbReference type="Proteomes" id="UP000235994">
    <property type="component" value="Unassembled WGS sequence"/>
</dbReference>
<dbReference type="EMBL" id="POQS01000010">
    <property type="protein sequence ID" value="PND30205.1"/>
    <property type="molecule type" value="Genomic_DNA"/>
</dbReference>
<evidence type="ECO:0000313" key="2">
    <source>
        <dbReference type="Proteomes" id="UP000235994"/>
    </source>
</evidence>
<dbReference type="NCBIfam" id="NF041770">
    <property type="entry name" value="CFI_box_CTERM"/>
    <property type="match status" value="1"/>
</dbReference>
<name>A0A2N8K9S5_9BURK</name>
<protein>
    <submittedName>
        <fullName evidence="1">Uncharacterized protein</fullName>
    </submittedName>
</protein>
<comment type="caution">
    <text evidence="1">The sequence shown here is derived from an EMBL/GenBank/DDBJ whole genome shotgun (WGS) entry which is preliminary data.</text>
</comment>
<accession>A0A2N8K9S5</accession>
<keyword evidence="2" id="KW-1185">Reference proteome</keyword>
<gene>
    <name evidence="1" type="ORF">C1I89_30015</name>
</gene>
<organism evidence="1 2">
    <name type="scientific">Achromobacter pulmonis</name>
    <dbReference type="NCBI Taxonomy" id="1389932"/>
    <lineage>
        <taxon>Bacteria</taxon>
        <taxon>Pseudomonadati</taxon>
        <taxon>Pseudomonadota</taxon>
        <taxon>Betaproteobacteria</taxon>
        <taxon>Burkholderiales</taxon>
        <taxon>Alcaligenaceae</taxon>
        <taxon>Achromobacter</taxon>
    </lineage>
</organism>
<sequence length="150" mass="16875">MTQRRPGRRGEVSATDLAKMGFCEKRVQLAHLYGERTTAEQRRGMARGQAVHQRYFEEGVAATADRRCFVATCVFGPDAAETQVLRAYRDVVLMRWRWGRWAVAAYYRTSPTVCRVLDRSPVMVACVRAVLRIVVAGCCNTLAGGTSWKN</sequence>
<dbReference type="InterPro" id="IPR049886">
    <property type="entry name" value="CFI_box_CTERM_dom"/>
</dbReference>